<dbReference type="InterPro" id="IPR008929">
    <property type="entry name" value="Chondroitin_lyas"/>
</dbReference>
<feature type="chain" id="PRO_5017582402" description="Heparinase II/III-like protein" evidence="1">
    <location>
        <begin position="25"/>
        <end position="953"/>
    </location>
</feature>
<proteinExistence type="predicted"/>
<dbReference type="OrthoDB" id="8732671at2"/>
<evidence type="ECO:0000259" key="2">
    <source>
        <dbReference type="Pfam" id="PF26374"/>
    </source>
</evidence>
<dbReference type="AlphaFoldDB" id="A0A3B7MJX7"/>
<dbReference type="Gene3D" id="2.70.98.70">
    <property type="match status" value="1"/>
</dbReference>
<dbReference type="Pfam" id="PF26377">
    <property type="entry name" value="Ulvan_lyase_2nd"/>
    <property type="match status" value="1"/>
</dbReference>
<dbReference type="InterPro" id="IPR058848">
    <property type="entry name" value="Ulvan_lyase_C"/>
</dbReference>
<dbReference type="EMBL" id="CP032157">
    <property type="protein sequence ID" value="AXY73603.1"/>
    <property type="molecule type" value="Genomic_DNA"/>
</dbReference>
<evidence type="ECO:0000256" key="1">
    <source>
        <dbReference type="SAM" id="SignalP"/>
    </source>
</evidence>
<dbReference type="KEGG" id="pseg:D3H65_06230"/>
<dbReference type="SUPFAM" id="SSF48230">
    <property type="entry name" value="Chondroitin AC/alginate lyase"/>
    <property type="match status" value="1"/>
</dbReference>
<feature type="signal peptide" evidence="1">
    <location>
        <begin position="1"/>
        <end position="24"/>
    </location>
</feature>
<keyword evidence="1" id="KW-0732">Signal</keyword>
<keyword evidence="5" id="KW-1185">Reference proteome</keyword>
<organism evidence="4 5">
    <name type="scientific">Paraflavitalea soli</name>
    <dbReference type="NCBI Taxonomy" id="2315862"/>
    <lineage>
        <taxon>Bacteria</taxon>
        <taxon>Pseudomonadati</taxon>
        <taxon>Bacteroidota</taxon>
        <taxon>Chitinophagia</taxon>
        <taxon>Chitinophagales</taxon>
        <taxon>Chitinophagaceae</taxon>
        <taxon>Paraflavitalea</taxon>
    </lineage>
</organism>
<evidence type="ECO:0000259" key="3">
    <source>
        <dbReference type="Pfam" id="PF26377"/>
    </source>
</evidence>
<sequence length="953" mass="105438">MRSHMKINTCLFSFTILFGLSIQAQEIKLPAAFSQAHPRLQVNKADKDAINQAIRTGDAARRAFDQLKAGIDVYVTRHETDSSWMVSRLQMYWKTKSTEVYIRGGVYDHAEGTAPVPTVRFPGSRGGVTVYAAPKLEDILPYMDDPRGAYLINRSKPGQPLEWTDISNTSGILDGINKNIMGMANTAALVYFISGEEKYARFAYDLFNTYMTGMYYRQPPKDVSHGHHETIGGLSTFEVIQETPIINSITGIYDCLYDYIQQKAPANMPVYTAVLRKWADVQIDHGVAFNNWDLIEARNILTIASVLEDNHQYPDGKGRQYYIDFVLNKNVERQWSIRKLLEGYDADNGLWSECPGYSMGVLGDFTELVRRFDRQFHHDLLPDVPILQKAVLASAQYLFPNGFFTSFGDSHYGRLSTAGAANLVANAQQHGKKEQEAIYTRYIKTINELNSRTGQSTNGAAIQPGRKEGLAALLPDENNVLNASIAPGHISDYVTPVFSAPHVSYFALRNGFHPVDGLMVAMSGSKGNHMHAGGISMEIFGKGMVLGPESGIGTNYFQQDYAEYYSQFPAHNTVAVDGISAYPVMKSNHGFEVKHAYPASGVKEGYFPAVSFGDLIFLEPETQSDQDRLTSIIRTSDTTGYYVDVFRSKRRDGKDKMHDYFYHNMGQQVTVNDASGKPLVMQPTEELSFSGGHLFAYDYFWDKQFTNTAQDVKAVFNLAMPGKDAMQMNMWIKGAEGRKIFSVKAPKSRSVDRMGLPESIAELPLPTIIARQSGEAWTKPFVVVFEPSTTAQPASIRSIQSFTPTQAPAGFTGLIISGKAGDLQTIFADAGGQRLLTQEDRSFQGTYAVISEAKEGLQYLFLGNGQSVAKGGYSIKARAANTSAALCRTAQGWSFTASAPVTITLPATALAGKTTITYTRDNKTITIPGKRMVQNKQSVFQFDLPAMSYTSLQ</sequence>
<name>A0A3B7MJX7_9BACT</name>
<evidence type="ECO:0000313" key="4">
    <source>
        <dbReference type="EMBL" id="AXY73603.1"/>
    </source>
</evidence>
<dbReference type="Pfam" id="PF26374">
    <property type="entry name" value="Ulvan_lyaseC"/>
    <property type="match status" value="1"/>
</dbReference>
<reference evidence="4 5" key="1">
    <citation type="submission" date="2018-09" db="EMBL/GenBank/DDBJ databases">
        <title>Genome sequencing of strain 6GH32-13.</title>
        <authorList>
            <person name="Weon H.-Y."/>
            <person name="Heo J."/>
            <person name="Kwon S.-W."/>
        </authorList>
    </citation>
    <scope>NUCLEOTIDE SEQUENCE [LARGE SCALE GENOMIC DNA]</scope>
    <source>
        <strain evidence="4 5">5GH32-13</strain>
    </source>
</reference>
<evidence type="ECO:0008006" key="6">
    <source>
        <dbReference type="Google" id="ProtNLM"/>
    </source>
</evidence>
<dbReference type="Gene3D" id="1.50.10.100">
    <property type="entry name" value="Chondroitin AC/alginate lyase"/>
    <property type="match status" value="1"/>
</dbReference>
<feature type="domain" description="Endo-acting ulvan lyase C-terminal" evidence="2">
    <location>
        <begin position="799"/>
        <end position="883"/>
    </location>
</feature>
<feature type="domain" description="Endo-acting ulvan lyase 2nd" evidence="3">
    <location>
        <begin position="347"/>
        <end position="446"/>
    </location>
</feature>
<protein>
    <recommendedName>
        <fullName evidence="6">Heparinase II/III-like protein</fullName>
    </recommendedName>
</protein>
<dbReference type="InterPro" id="IPR058849">
    <property type="entry name" value="Ulvan_lyase_2nd"/>
</dbReference>
<accession>A0A3B7MJX7</accession>
<dbReference type="Proteomes" id="UP000263900">
    <property type="component" value="Chromosome"/>
</dbReference>
<evidence type="ECO:0000313" key="5">
    <source>
        <dbReference type="Proteomes" id="UP000263900"/>
    </source>
</evidence>
<gene>
    <name evidence="4" type="ORF">D3H65_06230</name>
</gene>